<sequence length="352" mass="39637">MSLEEMENLKEQLKVARNEIKNLRKQITSLNYTQKKEMDAVRQLLQDFQCQNCRNISHGAGRNEGNAGEVETRNGSEIKFAPIGTIRTPFPEKRGVPRQASISTQIEGIIDLTYDTFNNPEHSLEGLEEFSHIWVIYYFHRNACHAKAKVAPPRLDGNRIGVFSSRSPHRPCPLGLSLVEITKIDGSKIHFRGIDMVDGSPVFDIKPYVPQYDMPSKEISHPEYFDTEFINAREAPDGQETSDVLAAAAASTSQGMCKKAPSVVRVPNWVTNANTLTVAFSDKATEQMMELDIRAESIRQLIEGDPRSAYLRTKHKSQIFSFQFSEATITAKFDDSRNAVTVVQVRRTQSTL</sequence>
<dbReference type="Gene3D" id="2.40.30.70">
    <property type="entry name" value="YaeB-like"/>
    <property type="match status" value="1"/>
</dbReference>
<accession>A0A1B0CEN9</accession>
<dbReference type="EMBL" id="AJWK01009028">
    <property type="status" value="NOT_ANNOTATED_CDS"/>
    <property type="molecule type" value="Genomic_DNA"/>
</dbReference>
<dbReference type="Pfam" id="PF01980">
    <property type="entry name" value="TrmO_N"/>
    <property type="match status" value="1"/>
</dbReference>
<reference evidence="7" key="1">
    <citation type="submission" date="2012-05" db="EMBL/GenBank/DDBJ databases">
        <title>Whole Genome Assembly of Lutzomyia longipalpis.</title>
        <authorList>
            <person name="Richards S."/>
            <person name="Qu C."/>
            <person name="Dillon R."/>
            <person name="Worley K."/>
            <person name="Scherer S."/>
            <person name="Batterton M."/>
            <person name="Taylor A."/>
            <person name="Hawes A."/>
            <person name="Hernandez B."/>
            <person name="Kovar C."/>
            <person name="Mandapat C."/>
            <person name="Pham C."/>
            <person name="Qu C."/>
            <person name="Jing C."/>
            <person name="Bess C."/>
            <person name="Bandaranaike D."/>
            <person name="Ngo D."/>
            <person name="Ongeri F."/>
            <person name="Arias F."/>
            <person name="Lara F."/>
            <person name="Weissenberger G."/>
            <person name="Kamau G."/>
            <person name="Han H."/>
            <person name="Shen H."/>
            <person name="Dinh H."/>
            <person name="Khalil I."/>
            <person name="Jones J."/>
            <person name="Shafer J."/>
            <person name="Jayaseelan J."/>
            <person name="Quiroz J."/>
            <person name="Blankenburg K."/>
            <person name="Nguyen L."/>
            <person name="Jackson L."/>
            <person name="Francisco L."/>
            <person name="Tang L.-Y."/>
            <person name="Pu L.-L."/>
            <person name="Perales L."/>
            <person name="Lorensuhewa L."/>
            <person name="Munidasa M."/>
            <person name="Coyle M."/>
            <person name="Taylor M."/>
            <person name="Puazo M."/>
            <person name="Firestine M."/>
            <person name="Scheel M."/>
            <person name="Javaid M."/>
            <person name="Wang M."/>
            <person name="Li M."/>
            <person name="Tabassum N."/>
            <person name="Saada N."/>
            <person name="Osuji N."/>
            <person name="Aqrawi P."/>
            <person name="Fu Q."/>
            <person name="Thornton R."/>
            <person name="Raj R."/>
            <person name="Goodspeed R."/>
            <person name="Mata R."/>
            <person name="Najjar R."/>
            <person name="Gubbala S."/>
            <person name="Lee S."/>
            <person name="Denson S."/>
            <person name="Patil S."/>
            <person name="Macmil S."/>
            <person name="Qi S."/>
            <person name="Matskevitch T."/>
            <person name="Palculict T."/>
            <person name="Mathew T."/>
            <person name="Vee V."/>
            <person name="Velamala V."/>
            <person name="Korchina V."/>
            <person name="Cai W."/>
            <person name="Liu W."/>
            <person name="Dai W."/>
            <person name="Zou X."/>
            <person name="Zhu Y."/>
            <person name="Zhang Y."/>
            <person name="Wu Y.-Q."/>
            <person name="Xin Y."/>
            <person name="Nazarath L."/>
            <person name="Kovar C."/>
            <person name="Han Y."/>
            <person name="Muzny D."/>
            <person name="Gibbs R."/>
        </authorList>
    </citation>
    <scope>NUCLEOTIDE SEQUENCE [LARGE SCALE GENOMIC DNA]</scope>
    <source>
        <strain evidence="7">Jacobina</strain>
    </source>
</reference>
<evidence type="ECO:0000259" key="4">
    <source>
        <dbReference type="PROSITE" id="PS51668"/>
    </source>
</evidence>
<dbReference type="InterPro" id="IPR023370">
    <property type="entry name" value="TrmO-like_N"/>
</dbReference>
<protein>
    <recommendedName>
        <fullName evidence="4">TsaA-like domain-containing protein</fullName>
    </recommendedName>
</protein>
<evidence type="ECO:0000256" key="2">
    <source>
        <dbReference type="ARBA" id="ARBA00033753"/>
    </source>
</evidence>
<dbReference type="EMBL" id="AJWK01009032">
    <property type="status" value="NOT_ANNOTATED_CDS"/>
    <property type="molecule type" value="Genomic_DNA"/>
</dbReference>
<dbReference type="PANTHER" id="PTHR12818">
    <property type="entry name" value="TRNA (ADENINE(37)-N6)-METHYLTRANSFERASE"/>
    <property type="match status" value="1"/>
</dbReference>
<dbReference type="Gene3D" id="3.30.2310.10">
    <property type="entry name" value="YaeB-like"/>
    <property type="match status" value="1"/>
</dbReference>
<dbReference type="VEuPathDB" id="VectorBase:LLONM1_003641"/>
<evidence type="ECO:0000256" key="1">
    <source>
        <dbReference type="ARBA" id="ARBA00022691"/>
    </source>
</evidence>
<dbReference type="EMBL" id="GITU01004034">
    <property type="protein sequence ID" value="MBC1172737.1"/>
    <property type="molecule type" value="Transcribed_RNA"/>
</dbReference>
<feature type="domain" description="TsaA-like" evidence="4">
    <location>
        <begin position="80"/>
        <end position="217"/>
    </location>
</feature>
<dbReference type="AlphaFoldDB" id="A0A1B0CEN9"/>
<dbReference type="Proteomes" id="UP000092461">
    <property type="component" value="Unassembled WGS sequence"/>
</dbReference>
<evidence type="ECO:0000313" key="7">
    <source>
        <dbReference type="Proteomes" id="UP000092461"/>
    </source>
</evidence>
<evidence type="ECO:0000256" key="3">
    <source>
        <dbReference type="SAM" id="Coils"/>
    </source>
</evidence>
<dbReference type="PROSITE" id="PS51668">
    <property type="entry name" value="TSAA_2"/>
    <property type="match status" value="1"/>
</dbReference>
<dbReference type="EnsemblMetazoa" id="LLOJ002809-RA">
    <property type="protein sequence ID" value="LLOJ002809-PA"/>
    <property type="gene ID" value="LLOJ002809"/>
</dbReference>
<dbReference type="EMBL" id="AJWK01009033">
    <property type="status" value="NOT_ANNOTATED_CDS"/>
    <property type="molecule type" value="Genomic_DNA"/>
</dbReference>
<dbReference type="CDD" id="cd09281">
    <property type="entry name" value="UPF0066"/>
    <property type="match status" value="1"/>
</dbReference>
<dbReference type="SUPFAM" id="SSF118196">
    <property type="entry name" value="YaeB-like"/>
    <property type="match status" value="1"/>
</dbReference>
<reference evidence="6" key="3">
    <citation type="submission" date="2020-05" db="UniProtKB">
        <authorList>
            <consortium name="EnsemblMetazoa"/>
        </authorList>
    </citation>
    <scope>IDENTIFICATION</scope>
    <source>
        <strain evidence="6">Jacobina</strain>
    </source>
</reference>
<dbReference type="InterPro" id="IPR040372">
    <property type="entry name" value="YaeB-like"/>
</dbReference>
<evidence type="ECO:0000313" key="5">
    <source>
        <dbReference type="EMBL" id="MBC1172737.1"/>
    </source>
</evidence>
<dbReference type="PANTHER" id="PTHR12818:SF0">
    <property type="entry name" value="TRNA (ADENINE(37)-N6)-METHYLTRANSFERASE"/>
    <property type="match status" value="1"/>
</dbReference>
<proteinExistence type="inferred from homology"/>
<evidence type="ECO:0000313" key="6">
    <source>
        <dbReference type="EnsemblMetazoa" id="LLOJ002809-PA"/>
    </source>
</evidence>
<comment type="similarity">
    <text evidence="2">Belongs to the tRNA methyltransferase O family.</text>
</comment>
<keyword evidence="3" id="KW-0175">Coiled coil</keyword>
<dbReference type="InterPro" id="IPR036414">
    <property type="entry name" value="YaeB_N_sf"/>
</dbReference>
<keyword evidence="1" id="KW-0949">S-adenosyl-L-methionine</keyword>
<dbReference type="EMBL" id="AJWK01009029">
    <property type="status" value="NOT_ANNOTATED_CDS"/>
    <property type="molecule type" value="Genomic_DNA"/>
</dbReference>
<keyword evidence="7" id="KW-1185">Reference proteome</keyword>
<organism evidence="6 7">
    <name type="scientific">Lutzomyia longipalpis</name>
    <name type="common">Sand fly</name>
    <dbReference type="NCBI Taxonomy" id="7200"/>
    <lineage>
        <taxon>Eukaryota</taxon>
        <taxon>Metazoa</taxon>
        <taxon>Ecdysozoa</taxon>
        <taxon>Arthropoda</taxon>
        <taxon>Hexapoda</taxon>
        <taxon>Insecta</taxon>
        <taxon>Pterygota</taxon>
        <taxon>Neoptera</taxon>
        <taxon>Endopterygota</taxon>
        <taxon>Diptera</taxon>
        <taxon>Nematocera</taxon>
        <taxon>Psychodoidea</taxon>
        <taxon>Psychodidae</taxon>
        <taxon>Lutzomyia</taxon>
        <taxon>Lutzomyia</taxon>
    </lineage>
</organism>
<dbReference type="EMBL" id="AJWK01009031">
    <property type="status" value="NOT_ANNOTATED_CDS"/>
    <property type="molecule type" value="Genomic_DNA"/>
</dbReference>
<feature type="coiled-coil region" evidence="3">
    <location>
        <begin position="3"/>
        <end position="33"/>
    </location>
</feature>
<dbReference type="NCBIfam" id="TIGR00104">
    <property type="entry name" value="tRNA_TsaA"/>
    <property type="match status" value="1"/>
</dbReference>
<dbReference type="EMBL" id="AJWK01009030">
    <property type="status" value="NOT_ANNOTATED_CDS"/>
    <property type="molecule type" value="Genomic_DNA"/>
</dbReference>
<reference evidence="5" key="2">
    <citation type="journal article" date="2020" name="BMC">
        <title>Leishmania infection induces a limited differential gene expression in the sand fly midgut.</title>
        <authorList>
            <person name="Coutinho-Abreu I.V."/>
            <person name="Serafim T.D."/>
            <person name="Meneses C."/>
            <person name="Kamhawi S."/>
            <person name="Oliveira F."/>
            <person name="Valenzuela J.G."/>
        </authorList>
    </citation>
    <scope>NUCLEOTIDE SEQUENCE</scope>
    <source>
        <strain evidence="5">Jacobina</strain>
        <tissue evidence="5">Midgut</tissue>
    </source>
</reference>
<dbReference type="VEuPathDB" id="VectorBase:LLOJ002809"/>
<dbReference type="InterPro" id="IPR036413">
    <property type="entry name" value="YaeB-like_sf"/>
</dbReference>
<name>A0A1B0CEN9_LUTLO</name>